<dbReference type="InterPro" id="IPR052434">
    <property type="entry name" value="Tectonic-like_complex_comp"/>
</dbReference>
<organism evidence="2 3">
    <name type="scientific">Haematococcus lacustris</name>
    <name type="common">Green alga</name>
    <name type="synonym">Haematococcus pluvialis</name>
    <dbReference type="NCBI Taxonomy" id="44745"/>
    <lineage>
        <taxon>Eukaryota</taxon>
        <taxon>Viridiplantae</taxon>
        <taxon>Chlorophyta</taxon>
        <taxon>core chlorophytes</taxon>
        <taxon>Chlorophyceae</taxon>
        <taxon>CS clade</taxon>
        <taxon>Chlamydomonadales</taxon>
        <taxon>Haematococcaceae</taxon>
        <taxon>Haematococcus</taxon>
    </lineage>
</organism>
<feature type="domain" description="CEP76/DRC7 peptidase-like" evidence="1">
    <location>
        <begin position="55"/>
        <end position="191"/>
    </location>
</feature>
<comment type="caution">
    <text evidence="2">The sequence shown here is derived from an EMBL/GenBank/DDBJ whole genome shotgun (WGS) entry which is preliminary data.</text>
</comment>
<protein>
    <submittedName>
        <fullName evidence="2">CC2D2AN-C2 domain-containing protein</fullName>
    </submittedName>
</protein>
<dbReference type="GO" id="GO:1905515">
    <property type="term" value="P:non-motile cilium assembly"/>
    <property type="evidence" value="ECO:0007669"/>
    <property type="project" value="TreeGrafter"/>
</dbReference>
<accession>A0A699YUI8</accession>
<dbReference type="InterPro" id="IPR056290">
    <property type="entry name" value="CEPT76/DRC7_peptidase-like_dom"/>
</dbReference>
<keyword evidence="3" id="KW-1185">Reference proteome</keyword>
<dbReference type="Pfam" id="PF24656">
    <property type="entry name" value="CEPT76_peptidase"/>
    <property type="match status" value="1"/>
</dbReference>
<evidence type="ECO:0000313" key="2">
    <source>
        <dbReference type="EMBL" id="GFH13823.1"/>
    </source>
</evidence>
<dbReference type="GO" id="GO:0035869">
    <property type="term" value="C:ciliary transition zone"/>
    <property type="evidence" value="ECO:0007669"/>
    <property type="project" value="TreeGrafter"/>
</dbReference>
<dbReference type="PANTHER" id="PTHR20837">
    <property type="entry name" value="CENTROSOMAL PROTEIN-RELATED"/>
    <property type="match status" value="1"/>
</dbReference>
<evidence type="ECO:0000259" key="1">
    <source>
        <dbReference type="Pfam" id="PF24656"/>
    </source>
</evidence>
<proteinExistence type="predicted"/>
<reference evidence="2 3" key="1">
    <citation type="submission" date="2020-02" db="EMBL/GenBank/DDBJ databases">
        <title>Draft genome sequence of Haematococcus lacustris strain NIES-144.</title>
        <authorList>
            <person name="Morimoto D."/>
            <person name="Nakagawa S."/>
            <person name="Yoshida T."/>
            <person name="Sawayama S."/>
        </authorList>
    </citation>
    <scope>NUCLEOTIDE SEQUENCE [LARGE SCALE GENOMIC DNA]</scope>
    <source>
        <strain evidence="2 3">NIES-144</strain>
    </source>
</reference>
<evidence type="ECO:0000313" key="3">
    <source>
        <dbReference type="Proteomes" id="UP000485058"/>
    </source>
</evidence>
<name>A0A699YUI8_HAELA</name>
<dbReference type="GO" id="GO:1904491">
    <property type="term" value="P:protein localization to ciliary transition zone"/>
    <property type="evidence" value="ECO:0007669"/>
    <property type="project" value="TreeGrafter"/>
</dbReference>
<dbReference type="PANTHER" id="PTHR20837:SF0">
    <property type="entry name" value="COILED-COIL AND C2 DOMAIN-CONTAINING PROTEIN 2A"/>
    <property type="match status" value="1"/>
</dbReference>
<dbReference type="Proteomes" id="UP000485058">
    <property type="component" value="Unassembled WGS sequence"/>
</dbReference>
<dbReference type="EMBL" id="BLLF01000656">
    <property type="protein sequence ID" value="GFH13823.1"/>
    <property type="molecule type" value="Genomic_DNA"/>
</dbReference>
<gene>
    <name evidence="2" type="ORF">HaLaN_09775</name>
</gene>
<sequence>MAVDTEGTSLLITRYIAATPLPPTLSVLAGVPPATPLPVAVSNTELFMLKKRRVDVWSSSAEAVALAAGDAEEHAHLLAGWFLEVGQQALVVLGASTVGGKSAFVLTTGQAAYADPRNPTAGAATYDWDVRQLRLWNPLMGSCVSVLDCTGDMREVGCVYDHSNIWANVQADAHPWAMSWRLADPRMFTPFFGPRIPPRVMGTIQNVPAYGELPDRFYEQLEARVEEAVRDCLQKARALGAFLTKPDNKVSRLLRALLKDMPGAMESIAAANLASSLALAAQAEGAAPAAADTGLGDRHRVIKGLQDMHNERVMKESRANWVCGHILALPFSDRYADAVTEAVLNTGIHRIADERVKYSMAAHVERSGIAFCSCLWIYVAALR</sequence>
<dbReference type="AlphaFoldDB" id="A0A699YUI8"/>